<protein>
    <submittedName>
        <fullName evidence="5">PucR family transcriptional regulator</fullName>
    </submittedName>
</protein>
<dbReference type="PANTHER" id="PTHR33744:SF7">
    <property type="entry name" value="PUCR FAMILY TRANSCRIPTIONAL REGULATOR"/>
    <property type="match status" value="1"/>
</dbReference>
<proteinExistence type="inferred from homology"/>
<sequence length="468" mass="49715">MAITLSELMHSAPLHLQPLTAMGAAAGEPIQWAAVTELENPAPFLGGGEVVLTTGLRQKTAAAQAAFVDRVRHAGALALGYGTGLTHARVPAAVVRRAGEVGLPVFEVPYETPFVAITRMIAEAIAADHLERLKRLLHGHQQLAAALLGGGGLHGLLHELSRLLGTAVALDQYGARIYGPEAGQERWHEVAIATGFTDRCVLSIAEPYTHDGLVDYAQGLLGVELANQARLRESRRIAAGQVLQDLARGSLEGQDAALRLTSVGIGTSAPLAVLLVEAVGQPRALRTLPLPPALASAAGALVEDRLAVVLATEDAEEVARELDAFLHGAGVPSRVAFGGSYVQAKGLRWSYFEALEALRHGERVNRPSRLSLTSLLLAAHDVPLGALAKEALHPLEEFDSVHSADLMATLRTYLELDGSVGAVADRMGLHRNTVRYRLQQVSDLSGYDPSNTADRVQLWLALAARDIQ</sequence>
<dbReference type="RefSeq" id="WP_149955071.1">
    <property type="nucleotide sequence ID" value="NZ_BKDJ01000001.1"/>
</dbReference>
<feature type="domain" description="Purine catabolism PurC-like" evidence="2">
    <location>
        <begin position="19"/>
        <end position="125"/>
    </location>
</feature>
<dbReference type="Gene3D" id="1.10.10.2840">
    <property type="entry name" value="PucR C-terminal helix-turn-helix domain"/>
    <property type="match status" value="1"/>
</dbReference>
<dbReference type="Pfam" id="PF13556">
    <property type="entry name" value="HTH_30"/>
    <property type="match status" value="1"/>
</dbReference>
<dbReference type="Proteomes" id="UP000325307">
    <property type="component" value="Unassembled WGS sequence"/>
</dbReference>
<evidence type="ECO:0000313" key="6">
    <source>
        <dbReference type="Proteomes" id="UP000325307"/>
    </source>
</evidence>
<dbReference type="AlphaFoldDB" id="A0A5A7NKL8"/>
<dbReference type="EMBL" id="BKDJ01000001">
    <property type="protein sequence ID" value="GER21514.1"/>
    <property type="molecule type" value="Genomic_DNA"/>
</dbReference>
<dbReference type="InterPro" id="IPR041522">
    <property type="entry name" value="CdaR_GGDEF"/>
</dbReference>
<keyword evidence="6" id="KW-1185">Reference proteome</keyword>
<accession>A0A5A7NKL8</accession>
<organism evidence="5 6">
    <name type="scientific">Zafaria cholistanensis</name>
    <dbReference type="NCBI Taxonomy" id="1682741"/>
    <lineage>
        <taxon>Bacteria</taxon>
        <taxon>Bacillati</taxon>
        <taxon>Actinomycetota</taxon>
        <taxon>Actinomycetes</taxon>
        <taxon>Micrococcales</taxon>
        <taxon>Micrococcaceae</taxon>
        <taxon>Zafaria</taxon>
    </lineage>
</organism>
<evidence type="ECO:0000259" key="4">
    <source>
        <dbReference type="Pfam" id="PF17853"/>
    </source>
</evidence>
<dbReference type="InterPro" id="IPR042070">
    <property type="entry name" value="PucR_C-HTH_sf"/>
</dbReference>
<name>A0A5A7NKL8_9MICC</name>
<comment type="caution">
    <text evidence="5">The sequence shown here is derived from an EMBL/GenBank/DDBJ whole genome shotgun (WGS) entry which is preliminary data.</text>
</comment>
<comment type="similarity">
    <text evidence="1">Belongs to the CdaR family.</text>
</comment>
<evidence type="ECO:0000256" key="1">
    <source>
        <dbReference type="ARBA" id="ARBA00006754"/>
    </source>
</evidence>
<evidence type="ECO:0000259" key="2">
    <source>
        <dbReference type="Pfam" id="PF07905"/>
    </source>
</evidence>
<dbReference type="InterPro" id="IPR025736">
    <property type="entry name" value="PucR_C-HTH_dom"/>
</dbReference>
<dbReference type="InterPro" id="IPR012914">
    <property type="entry name" value="PucR_dom"/>
</dbReference>
<feature type="domain" description="CdaR GGDEF-like" evidence="4">
    <location>
        <begin position="254"/>
        <end position="359"/>
    </location>
</feature>
<dbReference type="PANTHER" id="PTHR33744">
    <property type="entry name" value="CARBOHYDRATE DIACID REGULATOR"/>
    <property type="match status" value="1"/>
</dbReference>
<feature type="domain" description="PucR C-terminal helix-turn-helix" evidence="3">
    <location>
        <begin position="406"/>
        <end position="464"/>
    </location>
</feature>
<dbReference type="Pfam" id="PF17853">
    <property type="entry name" value="GGDEF_2"/>
    <property type="match status" value="1"/>
</dbReference>
<dbReference type="OrthoDB" id="8450798at2"/>
<dbReference type="InterPro" id="IPR051448">
    <property type="entry name" value="CdaR-like_regulators"/>
</dbReference>
<evidence type="ECO:0000313" key="5">
    <source>
        <dbReference type="EMBL" id="GER21514.1"/>
    </source>
</evidence>
<evidence type="ECO:0000259" key="3">
    <source>
        <dbReference type="Pfam" id="PF13556"/>
    </source>
</evidence>
<gene>
    <name evidence="5" type="primary">pucR</name>
    <name evidence="5" type="ORF">NCCP1664_00110</name>
</gene>
<dbReference type="Pfam" id="PF07905">
    <property type="entry name" value="PucR"/>
    <property type="match status" value="1"/>
</dbReference>
<reference evidence="5 6" key="1">
    <citation type="submission" date="2019-09" db="EMBL/GenBank/DDBJ databases">
        <title>Arthrobacter zafarii sp. nov., a moderately thermotolerant and halotolerant actinobacterium isolated from Cholistan desert soil of Pakistan.</title>
        <authorList>
            <person name="Amin A."/>
            <person name="Ahmed I."/>
            <person name="Khalid N."/>
            <person name="Schumann P."/>
            <person name="Busse H.J."/>
            <person name="Khan I.U."/>
            <person name="Li S."/>
            <person name="Li W.J."/>
        </authorList>
    </citation>
    <scope>NUCLEOTIDE SEQUENCE [LARGE SCALE GENOMIC DNA]</scope>
    <source>
        <strain evidence="5 6">NCCP-1664</strain>
    </source>
</reference>